<dbReference type="InterPro" id="IPR027417">
    <property type="entry name" value="P-loop_NTPase"/>
</dbReference>
<dbReference type="RefSeq" id="WP_260784659.1">
    <property type="nucleotide sequence ID" value="NZ_JAOCQI010000001.1"/>
</dbReference>
<keyword evidence="4" id="KW-1185">Reference proteome</keyword>
<feature type="region of interest" description="Disordered" evidence="1">
    <location>
        <begin position="338"/>
        <end position="359"/>
    </location>
</feature>
<protein>
    <recommendedName>
        <fullName evidence="2">Replication origin-binding protein domain-containing protein</fullName>
    </recommendedName>
</protein>
<dbReference type="InterPro" id="IPR049996">
    <property type="entry name" value="Slr7037-like"/>
</dbReference>
<feature type="domain" description="Replication origin-binding protein" evidence="2">
    <location>
        <begin position="364"/>
        <end position="513"/>
    </location>
</feature>
<evidence type="ECO:0000256" key="1">
    <source>
        <dbReference type="SAM" id="MobiDB-lite"/>
    </source>
</evidence>
<proteinExistence type="predicted"/>
<dbReference type="Proteomes" id="UP001164420">
    <property type="component" value="Unassembled WGS sequence"/>
</dbReference>
<comment type="caution">
    <text evidence="3">The sequence shown here is derived from an EMBL/GenBank/DDBJ whole genome shotgun (WGS) entry which is preliminary data.</text>
</comment>
<reference evidence="3 4" key="1">
    <citation type="journal article" date="2023" name="Front. Microbiol.">
        <title>Ralstonia chuxiongensis sp. nov., Ralstonia mojiangensis sp. nov., and Ralstonia soli sp. nov., isolated from tobacco fields, are three novel species in the family Burkholderiaceae.</title>
        <authorList>
            <person name="Lu C.H."/>
            <person name="Zhang Y.Y."/>
            <person name="Jiang N."/>
            <person name="Chen W."/>
            <person name="Shao X."/>
            <person name="Zhao Z.M."/>
            <person name="Lu W.L."/>
            <person name="Hu X."/>
            <person name="Xi Y.X."/>
            <person name="Zou S.Y."/>
            <person name="Wei Q.J."/>
            <person name="Lin Z.L."/>
            <person name="Gong L."/>
            <person name="Gai X.T."/>
            <person name="Zhang L.Q."/>
            <person name="Li J.Y."/>
            <person name="Jin Y."/>
            <person name="Xia Z.Y."/>
        </authorList>
    </citation>
    <scope>NUCLEOTIDE SEQUENCE [LARGE SCALE GENOMIC DNA]</scope>
    <source>
        <strain evidence="3 4">22TCJT01-1</strain>
    </source>
</reference>
<dbReference type="Pfam" id="PF02399">
    <property type="entry name" value="Herpes_ori_bp"/>
    <property type="match status" value="1"/>
</dbReference>
<dbReference type="Gene3D" id="3.40.50.300">
    <property type="entry name" value="P-loop containing nucleotide triphosphate hydrolases"/>
    <property type="match status" value="1"/>
</dbReference>
<evidence type="ECO:0000259" key="2">
    <source>
        <dbReference type="Pfam" id="PF02399"/>
    </source>
</evidence>
<dbReference type="SUPFAM" id="SSF52540">
    <property type="entry name" value="P-loop containing nucleoside triphosphate hydrolases"/>
    <property type="match status" value="1"/>
</dbReference>
<dbReference type="EMBL" id="JAOCQI010000001">
    <property type="protein sequence ID" value="MCT7310072.1"/>
    <property type="molecule type" value="Genomic_DNA"/>
</dbReference>
<evidence type="ECO:0000313" key="4">
    <source>
        <dbReference type="Proteomes" id="UP001164420"/>
    </source>
</evidence>
<name>A0ABT2L4D1_9RALS</name>
<dbReference type="InterPro" id="IPR003450">
    <property type="entry name" value="Replication_origin-bd"/>
</dbReference>
<dbReference type="NCBIfam" id="NF042913">
    <property type="entry name" value="CyRepA1"/>
    <property type="match status" value="1"/>
</dbReference>
<sequence length="1013" mass="114474">MTYTTSHDHQAADAASIKVATNTVVKNKPERDDRAAWTALTRNFKNHNLSVSELIDSIRAGYAFCAQHRNSRKSSNFQCMQVLAVDIDSGMTLESALQSEFFRQFGSFIYTTFSHQPDAHRFRIVFVMETPIVTEERMRAAYNGIIRKFGGDRSCTDACRMFFGAEGCEVHFIGQTLPVKQVEYLIELGETQTDARSKKKGPADETERYTCRSSDALHVDEIVVTERQGSQLLADLPSRTRVFCPRHDDRHASAIVVTSKANQNGVFCSACARTFWPPMYKRDHLLSFDFDDFEGTLLDVAHEEHPFEWLDDDAPAEYRQMTEGAGVFERDSRYLAPKLANSNDGDESPGNQQARGNEIPPLVRNGVTFVRSPKGTGKTEWLDQVITQLKAEGLSVLLIGHRQALLHSLAGRLGLHCYLDRFPENADPALIRRYYAVCLDSLHLKLKPWRDKFDVIIIDESEQVYSHLTASTLGEKRKSCFETLHHYVKVAGRVVLCDADLSWLTVNVTDTLRAGKGPAYAYLNRYRKEAGHNLYLYGDKDQLTERVLAAVEAGGKQYVACNSKDEAKTIAKMLNHKFGSKRRIQLITSDNSSTNEAQAFIRAISVAVADYDVLIVSPALGTGIDISVDVDAHKFTHVFGLFDAGITTHFDMDQQLSRVRKVKEQHVWVSPAIRFIEYEVDAVRNSLLANGELPELLKGYTVNGKPEYDTDNKLLDVFAQVISMRNASLNNLRQHFIRLKQNEGWTIVEVPLPEAKPTELIALKKAARADVKEERINAIVNAKRITGGEFEKLRNKQDASLAEKVQAQRYWISEFYGVKEVTPELVALDDHGRYQECVRLYSRFTATAAQRLGFAMAEKDKPTVNRKGYQRKCDLLRKLLQASCVADGDGLLDTFVQIETRTLQTFVKVVEEEMTDIGLVLGVNVRDDLRTKPMSQLRGFLGLLGLQFGKAHVRYEGKKKIYSYSLDLDSLELMETYCAQHMRHASEVHAVGNIDSESTKWDLMAIDTKRRRR</sequence>
<gene>
    <name evidence="3" type="ORF">N5J06_03895</name>
</gene>
<evidence type="ECO:0000313" key="3">
    <source>
        <dbReference type="EMBL" id="MCT7310072.1"/>
    </source>
</evidence>
<accession>A0ABT2L4D1</accession>
<organism evidence="3 4">
    <name type="scientific">Ralstonia mojiangensis</name>
    <dbReference type="NCBI Taxonomy" id="2953895"/>
    <lineage>
        <taxon>Bacteria</taxon>
        <taxon>Pseudomonadati</taxon>
        <taxon>Pseudomonadota</taxon>
        <taxon>Betaproteobacteria</taxon>
        <taxon>Burkholderiales</taxon>
        <taxon>Burkholderiaceae</taxon>
        <taxon>Ralstonia</taxon>
    </lineage>
</organism>